<evidence type="ECO:0000313" key="5">
    <source>
        <dbReference type="EMBL" id="MBF1166095.1"/>
    </source>
</evidence>
<dbReference type="EMBL" id="JABZMI010000349">
    <property type="protein sequence ID" value="MBF1166095.1"/>
    <property type="molecule type" value="Genomic_DNA"/>
</dbReference>
<dbReference type="EC" id="2.3.2.6" evidence="4"/>
<evidence type="ECO:0000256" key="4">
    <source>
        <dbReference type="HAMAP-Rule" id="MF_00688"/>
    </source>
</evidence>
<dbReference type="GO" id="GO:0005737">
    <property type="term" value="C:cytoplasm"/>
    <property type="evidence" value="ECO:0007669"/>
    <property type="project" value="UniProtKB-SubCell"/>
</dbReference>
<dbReference type="Gene3D" id="3.30.70.3550">
    <property type="entry name" value="Leucyl/phenylalanyl-tRNA-protein transferase, N-terminal domain"/>
    <property type="match status" value="1"/>
</dbReference>
<comment type="caution">
    <text evidence="5">The sequence shown here is derived from an EMBL/GenBank/DDBJ whole genome shotgun (WGS) entry which is preliminary data.</text>
</comment>
<evidence type="ECO:0000256" key="1">
    <source>
        <dbReference type="ARBA" id="ARBA00022490"/>
    </source>
</evidence>
<dbReference type="AlphaFoldDB" id="A0A930G0N3"/>
<organism evidence="5 6">
    <name type="scientific">Dechloromonas agitata</name>
    <dbReference type="NCBI Taxonomy" id="73030"/>
    <lineage>
        <taxon>Bacteria</taxon>
        <taxon>Pseudomonadati</taxon>
        <taxon>Pseudomonadota</taxon>
        <taxon>Betaproteobacteria</taxon>
        <taxon>Rhodocyclales</taxon>
        <taxon>Azonexaceae</taxon>
        <taxon>Dechloromonas</taxon>
    </lineage>
</organism>
<dbReference type="InterPro" id="IPR042221">
    <property type="entry name" value="Leu/Phe-tRNA_Trfase_N"/>
</dbReference>
<dbReference type="Gene3D" id="3.40.630.70">
    <property type="entry name" value="Leucyl/phenylalanyl-tRNA-protein transferase, C-terminal domain"/>
    <property type="match status" value="1"/>
</dbReference>
<keyword evidence="3 4" id="KW-0012">Acyltransferase</keyword>
<dbReference type="PANTHER" id="PTHR30098:SF2">
    <property type="entry name" value="LEUCYL_PHENYLALANYL-TRNA--PROTEIN TRANSFERASE"/>
    <property type="match status" value="1"/>
</dbReference>
<dbReference type="Proteomes" id="UP000718593">
    <property type="component" value="Unassembled WGS sequence"/>
</dbReference>
<comment type="subcellular location">
    <subcellularLocation>
        <location evidence="4">Cytoplasm</location>
    </subcellularLocation>
</comment>
<dbReference type="NCBIfam" id="TIGR00667">
    <property type="entry name" value="aat"/>
    <property type="match status" value="1"/>
</dbReference>
<dbReference type="Pfam" id="PF03588">
    <property type="entry name" value="Leu_Phe_trans"/>
    <property type="match status" value="1"/>
</dbReference>
<dbReference type="GO" id="GO:0008914">
    <property type="term" value="F:leucyl-tRNA--protein transferase activity"/>
    <property type="evidence" value="ECO:0007669"/>
    <property type="project" value="UniProtKB-UniRule"/>
</dbReference>
<name>A0A930G0N3_9RHOO</name>
<dbReference type="InterPro" id="IPR042203">
    <property type="entry name" value="Leu/Phe-tRNA_Trfase_C"/>
</dbReference>
<dbReference type="GO" id="GO:0030163">
    <property type="term" value="P:protein catabolic process"/>
    <property type="evidence" value="ECO:0007669"/>
    <property type="project" value="UniProtKB-UniRule"/>
</dbReference>
<dbReference type="InterPro" id="IPR016181">
    <property type="entry name" value="Acyl_CoA_acyltransferase"/>
</dbReference>
<evidence type="ECO:0000256" key="2">
    <source>
        <dbReference type="ARBA" id="ARBA00022679"/>
    </source>
</evidence>
<comment type="similarity">
    <text evidence="4">Belongs to the L/F-transferase family.</text>
</comment>
<keyword evidence="2 4" id="KW-0808">Transferase</keyword>
<comment type="catalytic activity">
    <reaction evidence="4">
        <text>N-terminal L-lysyl-[protein] + L-leucyl-tRNA(Leu) = N-terminal L-leucyl-L-lysyl-[protein] + tRNA(Leu) + H(+)</text>
        <dbReference type="Rhea" id="RHEA:12340"/>
        <dbReference type="Rhea" id="RHEA-COMP:9613"/>
        <dbReference type="Rhea" id="RHEA-COMP:9622"/>
        <dbReference type="Rhea" id="RHEA-COMP:12670"/>
        <dbReference type="Rhea" id="RHEA-COMP:12671"/>
        <dbReference type="ChEBI" id="CHEBI:15378"/>
        <dbReference type="ChEBI" id="CHEBI:65249"/>
        <dbReference type="ChEBI" id="CHEBI:78442"/>
        <dbReference type="ChEBI" id="CHEBI:78494"/>
        <dbReference type="ChEBI" id="CHEBI:133043"/>
        <dbReference type="EC" id="2.3.2.6"/>
    </reaction>
</comment>
<keyword evidence="1 4" id="KW-0963">Cytoplasm</keyword>
<comment type="function">
    <text evidence="4">Functions in the N-end rule pathway of protein degradation where it conjugates Leu, Phe and, less efficiently, Met from aminoacyl-tRNAs to the N-termini of proteins containing an N-terminal arginine or lysine.</text>
</comment>
<reference evidence="5" key="1">
    <citation type="submission" date="2020-04" db="EMBL/GenBank/DDBJ databases">
        <title>Deep metagenomics examines the oral microbiome during advanced dental caries in children, revealing novel taxa and co-occurrences with host molecules.</title>
        <authorList>
            <person name="Baker J.L."/>
            <person name="Morton J.T."/>
            <person name="Dinis M."/>
            <person name="Alvarez R."/>
            <person name="Tran N.C."/>
            <person name="Knight R."/>
            <person name="Edlund A."/>
        </authorList>
    </citation>
    <scope>NUCLEOTIDE SEQUENCE</scope>
    <source>
        <strain evidence="5">JCVI_32_bin.24</strain>
    </source>
</reference>
<proteinExistence type="inferred from homology"/>
<dbReference type="SUPFAM" id="SSF55729">
    <property type="entry name" value="Acyl-CoA N-acyltransferases (Nat)"/>
    <property type="match status" value="1"/>
</dbReference>
<comment type="catalytic activity">
    <reaction evidence="4">
        <text>L-phenylalanyl-tRNA(Phe) + an N-terminal L-alpha-aminoacyl-[protein] = an N-terminal L-phenylalanyl-L-alpha-aminoacyl-[protein] + tRNA(Phe)</text>
        <dbReference type="Rhea" id="RHEA:43632"/>
        <dbReference type="Rhea" id="RHEA-COMP:9668"/>
        <dbReference type="Rhea" id="RHEA-COMP:9699"/>
        <dbReference type="Rhea" id="RHEA-COMP:10636"/>
        <dbReference type="Rhea" id="RHEA-COMP:10637"/>
        <dbReference type="ChEBI" id="CHEBI:78442"/>
        <dbReference type="ChEBI" id="CHEBI:78531"/>
        <dbReference type="ChEBI" id="CHEBI:78597"/>
        <dbReference type="ChEBI" id="CHEBI:83561"/>
        <dbReference type="EC" id="2.3.2.6"/>
    </reaction>
</comment>
<dbReference type="InterPro" id="IPR004616">
    <property type="entry name" value="Leu/Phe-tRNA_Trfase"/>
</dbReference>
<accession>A0A930G0N3</accession>
<dbReference type="PANTHER" id="PTHR30098">
    <property type="entry name" value="LEUCYL/PHENYLALANYL-TRNA--PROTEIN TRANSFERASE"/>
    <property type="match status" value="1"/>
</dbReference>
<gene>
    <name evidence="4" type="primary">aat</name>
    <name evidence="5" type="ORF">HXL68_13775</name>
</gene>
<evidence type="ECO:0000313" key="6">
    <source>
        <dbReference type="Proteomes" id="UP000718593"/>
    </source>
</evidence>
<dbReference type="HAMAP" id="MF_00688">
    <property type="entry name" value="Leu_Phe_trans"/>
    <property type="match status" value="1"/>
</dbReference>
<comment type="catalytic activity">
    <reaction evidence="4">
        <text>N-terminal L-arginyl-[protein] + L-leucyl-tRNA(Leu) = N-terminal L-leucyl-L-arginyl-[protein] + tRNA(Leu) + H(+)</text>
        <dbReference type="Rhea" id="RHEA:50416"/>
        <dbReference type="Rhea" id="RHEA-COMP:9613"/>
        <dbReference type="Rhea" id="RHEA-COMP:9622"/>
        <dbReference type="Rhea" id="RHEA-COMP:12672"/>
        <dbReference type="Rhea" id="RHEA-COMP:12673"/>
        <dbReference type="ChEBI" id="CHEBI:15378"/>
        <dbReference type="ChEBI" id="CHEBI:64719"/>
        <dbReference type="ChEBI" id="CHEBI:78442"/>
        <dbReference type="ChEBI" id="CHEBI:78494"/>
        <dbReference type="ChEBI" id="CHEBI:133044"/>
        <dbReference type="EC" id="2.3.2.6"/>
    </reaction>
</comment>
<protein>
    <recommendedName>
        <fullName evidence="4">Leucyl/phenylalanyl-tRNA--protein transferase</fullName>
        <ecNumber evidence="4">2.3.2.6</ecNumber>
    </recommendedName>
    <alternativeName>
        <fullName evidence="4">L/F-transferase</fullName>
    </alternativeName>
    <alternativeName>
        <fullName evidence="4">Leucyltransferase</fullName>
    </alternativeName>
    <alternativeName>
        <fullName evidence="4">Phenyalanyltransferase</fullName>
    </alternativeName>
</protein>
<sequence>MIPYLGPLDPFPPVASAREDMGGLLAIGGNLAPDRILTAYRDGIFPWGTVDGLPLWYSPDPRMVLFPEEFRLTRSLAKTVRSGKFTVRFDSDFRGVIARCAGTPRPGQNGTWITNAMHDAYVRLHELGWAHSVETYAAGELVGGLYGLAIGRMFYGESMFAHRTDASKVAFAHLVRYLVANQFGMIDCQMYTDHLASLGGREISRADFIERLTTLIASGSPRSTWTTDPLAPLR</sequence>
<evidence type="ECO:0000256" key="3">
    <source>
        <dbReference type="ARBA" id="ARBA00023315"/>
    </source>
</evidence>